<evidence type="ECO:0000313" key="2">
    <source>
        <dbReference type="EMBL" id="MVT43112.1"/>
    </source>
</evidence>
<evidence type="ECO:0000313" key="3">
    <source>
        <dbReference type="Proteomes" id="UP000468388"/>
    </source>
</evidence>
<dbReference type="GO" id="GO:0016747">
    <property type="term" value="F:acyltransferase activity, transferring groups other than amino-acyl groups"/>
    <property type="evidence" value="ECO:0007669"/>
    <property type="project" value="InterPro"/>
</dbReference>
<dbReference type="InterPro" id="IPR000182">
    <property type="entry name" value="GNAT_dom"/>
</dbReference>
<reference evidence="2 3" key="1">
    <citation type="submission" date="2019-12" db="EMBL/GenBank/DDBJ databases">
        <title>The draft genomic sequence of strain Chitinophaga oryziterrae JCM 16595.</title>
        <authorList>
            <person name="Zhang X."/>
        </authorList>
    </citation>
    <scope>NUCLEOTIDE SEQUENCE [LARGE SCALE GENOMIC DNA]</scope>
    <source>
        <strain evidence="2 3">JCM 16595</strain>
    </source>
</reference>
<dbReference type="Proteomes" id="UP000468388">
    <property type="component" value="Unassembled WGS sequence"/>
</dbReference>
<dbReference type="Pfam" id="PF00583">
    <property type="entry name" value="Acetyltransf_1"/>
    <property type="match status" value="1"/>
</dbReference>
<keyword evidence="2" id="KW-0808">Transferase</keyword>
<gene>
    <name evidence="2" type="ORF">GO495_21120</name>
</gene>
<accession>A0A6N8JG44</accession>
<dbReference type="PANTHER" id="PTHR43305">
    <property type="entry name" value="FAMILY N-ACETYLTRANSFERASE, PUTATIVE (AFU_ORTHOLOGUE AFUA_2G01380)-RELATED"/>
    <property type="match status" value="1"/>
</dbReference>
<dbReference type="PANTHER" id="PTHR43305:SF1">
    <property type="entry name" value="FAMILY N-ACETYLTRANSFERASE, PUTATIVE (AFU_ORTHOLOGUE AFUA_2G01380)-RELATED"/>
    <property type="match status" value="1"/>
</dbReference>
<organism evidence="2 3">
    <name type="scientific">Chitinophaga oryziterrae</name>
    <dbReference type="NCBI Taxonomy" id="1031224"/>
    <lineage>
        <taxon>Bacteria</taxon>
        <taxon>Pseudomonadati</taxon>
        <taxon>Bacteroidota</taxon>
        <taxon>Chitinophagia</taxon>
        <taxon>Chitinophagales</taxon>
        <taxon>Chitinophagaceae</taxon>
        <taxon>Chitinophaga</taxon>
    </lineage>
</organism>
<dbReference type="EMBL" id="WRXO01000006">
    <property type="protein sequence ID" value="MVT43112.1"/>
    <property type="molecule type" value="Genomic_DNA"/>
</dbReference>
<dbReference type="CDD" id="cd04301">
    <property type="entry name" value="NAT_SF"/>
    <property type="match status" value="1"/>
</dbReference>
<name>A0A6N8JG44_9BACT</name>
<dbReference type="PROSITE" id="PS51186">
    <property type="entry name" value="GNAT"/>
    <property type="match status" value="1"/>
</dbReference>
<proteinExistence type="predicted"/>
<dbReference type="OrthoDB" id="5419426at2"/>
<dbReference type="RefSeq" id="WP_157301719.1">
    <property type="nucleotide sequence ID" value="NZ_BAAAZB010000004.1"/>
</dbReference>
<dbReference type="AlphaFoldDB" id="A0A6N8JG44"/>
<protein>
    <submittedName>
        <fullName evidence="2">GNAT family N-acetyltransferase</fullName>
    </submittedName>
</protein>
<keyword evidence="3" id="KW-1185">Reference proteome</keyword>
<dbReference type="InterPro" id="IPR052777">
    <property type="entry name" value="Acetyltransferase_Enz"/>
</dbReference>
<feature type="domain" description="N-acetyltransferase" evidence="1">
    <location>
        <begin position="4"/>
        <end position="161"/>
    </location>
</feature>
<dbReference type="InterPro" id="IPR016181">
    <property type="entry name" value="Acyl_CoA_acyltransferase"/>
</dbReference>
<sequence>MPSITISLIQPDDNQTIAYIVRSVLTDFGLNRPGTAFADTALDHLSEIYNVPRSVYYVARVDGEIAGGAGIYPLEGGPAHICELQKMYLLPAFRGKGIARTIIENCLDFARKENYTHCYLETMPELVQAVKLYEYFGFYHLDGPLGNTGHFTCINWMLKEL</sequence>
<dbReference type="SUPFAM" id="SSF55729">
    <property type="entry name" value="Acyl-CoA N-acyltransferases (Nat)"/>
    <property type="match status" value="1"/>
</dbReference>
<evidence type="ECO:0000259" key="1">
    <source>
        <dbReference type="PROSITE" id="PS51186"/>
    </source>
</evidence>
<comment type="caution">
    <text evidence="2">The sequence shown here is derived from an EMBL/GenBank/DDBJ whole genome shotgun (WGS) entry which is preliminary data.</text>
</comment>
<dbReference type="Gene3D" id="3.40.630.30">
    <property type="match status" value="1"/>
</dbReference>